<protein>
    <recommendedName>
        <fullName evidence="1">DUF7660 domain-containing protein</fullName>
    </recommendedName>
</protein>
<dbReference type="EMBL" id="AP023081">
    <property type="protein sequence ID" value="BCD89224.1"/>
    <property type="molecule type" value="Genomic_DNA"/>
</dbReference>
<dbReference type="Proteomes" id="UP001064896">
    <property type="component" value="Chromosome"/>
</dbReference>
<name>A0ABM7LHY1_9PSED</name>
<keyword evidence="3" id="KW-1185">Reference proteome</keyword>
<feature type="domain" description="DUF7660" evidence="1">
    <location>
        <begin position="15"/>
        <end position="96"/>
    </location>
</feature>
<proteinExistence type="predicted"/>
<gene>
    <name evidence="2" type="ORF">PSm6_56310</name>
</gene>
<evidence type="ECO:0000259" key="1">
    <source>
        <dbReference type="Pfam" id="PF24693"/>
    </source>
</evidence>
<reference evidence="2" key="1">
    <citation type="submission" date="2020-05" db="EMBL/GenBank/DDBJ databases">
        <title>Complete genome sequence of Pseudomonas sp. Sm006.</title>
        <authorList>
            <person name="Takeuchi K."/>
            <person name="Someya N."/>
        </authorList>
    </citation>
    <scope>NUCLEOTIDE SEQUENCE</scope>
    <source>
        <strain evidence="2">Sm006</strain>
    </source>
</reference>
<evidence type="ECO:0000313" key="2">
    <source>
        <dbReference type="EMBL" id="BCD89224.1"/>
    </source>
</evidence>
<sequence>MDVSELLDHVKDIETFLVFARALAADRAASVAQEKIDPSSAYGPDAHGWENTSIESFLEGAIAWAEDSDFGVAQGLSSANPWQQFAAFLYCGKIYE</sequence>
<dbReference type="InterPro" id="IPR056077">
    <property type="entry name" value="DUF7660"/>
</dbReference>
<accession>A0ABM7LHY1</accession>
<dbReference type="RefSeq" id="WP_081672258.1">
    <property type="nucleotide sequence ID" value="NZ_AP023081.1"/>
</dbReference>
<evidence type="ECO:0000313" key="3">
    <source>
        <dbReference type="Proteomes" id="UP001064896"/>
    </source>
</evidence>
<organism evidence="2 3">
    <name type="scientific">Pseudomonas solani</name>
    <dbReference type="NCBI Taxonomy" id="2731552"/>
    <lineage>
        <taxon>Bacteria</taxon>
        <taxon>Pseudomonadati</taxon>
        <taxon>Pseudomonadota</taxon>
        <taxon>Gammaproteobacteria</taxon>
        <taxon>Pseudomonadales</taxon>
        <taxon>Pseudomonadaceae</taxon>
        <taxon>Pseudomonas</taxon>
    </lineage>
</organism>
<dbReference type="Pfam" id="PF24693">
    <property type="entry name" value="DUF7660"/>
    <property type="match status" value="1"/>
</dbReference>